<evidence type="ECO:0000313" key="2">
    <source>
        <dbReference type="Proteomes" id="UP000031563"/>
    </source>
</evidence>
<dbReference type="AlphaFoldDB" id="A0A0F5HLU2"/>
<comment type="caution">
    <text evidence="1">The sequence shown here is derived from an EMBL/GenBank/DDBJ whole genome shotgun (WGS) entry which is preliminary data.</text>
</comment>
<sequence>MEWGQETNIEEKIIGFEQVADENVRAMNMLSVCAYHSARLTDSLKESLLLYHSHLITDGHIEALSQQQSPAE</sequence>
<accession>A0A0F5HLU2</accession>
<protein>
    <submittedName>
        <fullName evidence="1">Uncharacterized protein</fullName>
    </submittedName>
</protein>
<proteinExistence type="predicted"/>
<organism evidence="1 2">
    <name type="scientific">Bacillus thermotolerans</name>
    <name type="common">Quasibacillus thermotolerans</name>
    <dbReference type="NCBI Taxonomy" id="1221996"/>
    <lineage>
        <taxon>Bacteria</taxon>
        <taxon>Bacillati</taxon>
        <taxon>Bacillota</taxon>
        <taxon>Bacilli</taxon>
        <taxon>Bacillales</taxon>
        <taxon>Bacillaceae</taxon>
        <taxon>Bacillus</taxon>
    </lineage>
</organism>
<reference evidence="1" key="1">
    <citation type="submission" date="2015-02" db="EMBL/GenBank/DDBJ databases">
        <title>Genome Assembly of Bacillaceae bacterium MTCC 8252.</title>
        <authorList>
            <person name="Verma A."/>
            <person name="Khatri I."/>
            <person name="Mual P."/>
            <person name="Subramanian S."/>
            <person name="Krishnamurthi S."/>
        </authorList>
    </citation>
    <scope>NUCLEOTIDE SEQUENCE [LARGE SCALE GENOMIC DNA]</scope>
    <source>
        <strain evidence="1">MTCC 8252</strain>
    </source>
</reference>
<keyword evidence="2" id="KW-1185">Reference proteome</keyword>
<name>A0A0F5HLU2_BACTR</name>
<evidence type="ECO:0000313" key="1">
    <source>
        <dbReference type="EMBL" id="KKB34359.1"/>
    </source>
</evidence>
<gene>
    <name evidence="1" type="ORF">QY95_03970</name>
</gene>
<dbReference type="Proteomes" id="UP000031563">
    <property type="component" value="Unassembled WGS sequence"/>
</dbReference>
<dbReference type="EMBL" id="JWIR02000086">
    <property type="protein sequence ID" value="KKB34359.1"/>
    <property type="molecule type" value="Genomic_DNA"/>
</dbReference>